<dbReference type="AlphaFoldDB" id="D1BG24"/>
<keyword evidence="3" id="KW-1185">Reference proteome</keyword>
<evidence type="ECO:0000313" key="3">
    <source>
        <dbReference type="Proteomes" id="UP000000322"/>
    </source>
</evidence>
<dbReference type="Proteomes" id="UP000000322">
    <property type="component" value="Chromosome"/>
</dbReference>
<organism evidence="2 3">
    <name type="scientific">Sanguibacter keddieii (strain ATCC 51767 / DSM 10542 / NCFB 3025 / ST-74)</name>
    <dbReference type="NCBI Taxonomy" id="446469"/>
    <lineage>
        <taxon>Bacteria</taxon>
        <taxon>Bacillati</taxon>
        <taxon>Actinomycetota</taxon>
        <taxon>Actinomycetes</taxon>
        <taxon>Micrococcales</taxon>
        <taxon>Sanguibacteraceae</taxon>
        <taxon>Sanguibacter</taxon>
    </lineage>
</organism>
<keyword evidence="2" id="KW-0808">Transferase</keyword>
<dbReference type="EMBL" id="CP001819">
    <property type="protein sequence ID" value="ACZ21535.1"/>
    <property type="molecule type" value="Genomic_DNA"/>
</dbReference>
<evidence type="ECO:0000259" key="1">
    <source>
        <dbReference type="Pfam" id="PF01636"/>
    </source>
</evidence>
<gene>
    <name evidence="2" type="ordered locus">Sked_16000</name>
</gene>
<dbReference type="eggNOG" id="COG3173">
    <property type="taxonomic scope" value="Bacteria"/>
</dbReference>
<name>D1BG24_SANKS</name>
<sequence>MRGGAVPTGATALRPRWSSLPVGVREAVESRLGALVVEARSQDSGFTPGLASRLLLADGRRVFVKAASSETASWVVDAYRRECEVTAGLPAGVHAPRALWTLEHGPWFVAVMEDVEGQHPRRPWQEDELDLVLAMLTENARLLTPPPPGLVVPLLADELATELDLVRRLEPPWRDTCVGLAERMLASPATTVVHTDVRDDNVLLTDSGAVAVDWNFVAAGPAWFDMVSLLVQAHGDGVDADALLAREPLTRDVDPDLVDGVLALLLGYLTWAAAQDHVETSPYLRAHQAWYRDASRSWLSRRRGWSLG</sequence>
<evidence type="ECO:0000313" key="2">
    <source>
        <dbReference type="EMBL" id="ACZ21535.1"/>
    </source>
</evidence>
<dbReference type="InterPro" id="IPR002575">
    <property type="entry name" value="Aminoglycoside_PTrfase"/>
</dbReference>
<accession>D1BG24</accession>
<keyword evidence="2" id="KW-0418">Kinase</keyword>
<feature type="domain" description="Aminoglycoside phosphotransferase" evidence="1">
    <location>
        <begin position="57"/>
        <end position="238"/>
    </location>
</feature>
<dbReference type="Gene3D" id="3.90.1200.10">
    <property type="match status" value="1"/>
</dbReference>
<dbReference type="HOGENOM" id="CLU_077925_0_0_11"/>
<dbReference type="GO" id="GO:0016301">
    <property type="term" value="F:kinase activity"/>
    <property type="evidence" value="ECO:0007669"/>
    <property type="project" value="UniProtKB-KW"/>
</dbReference>
<reference evidence="2 3" key="1">
    <citation type="journal article" date="2009" name="Stand. Genomic Sci.">
        <title>Complete genome sequence of Sanguibacter keddieii type strain (ST-74).</title>
        <authorList>
            <person name="Ivanova N."/>
            <person name="Sikorski J."/>
            <person name="Sims D."/>
            <person name="Brettin T."/>
            <person name="Detter J.C."/>
            <person name="Han C."/>
            <person name="Lapidus A."/>
            <person name="Copeland A."/>
            <person name="Glavina Del Rio T."/>
            <person name="Nolan M."/>
            <person name="Chen F."/>
            <person name="Lucas S."/>
            <person name="Tice H."/>
            <person name="Cheng J.F."/>
            <person name="Bruce D."/>
            <person name="Goodwin L."/>
            <person name="Pitluck S."/>
            <person name="Pati A."/>
            <person name="Mavromatis K."/>
            <person name="Chen A."/>
            <person name="Palaniappan K."/>
            <person name="D'haeseleer P."/>
            <person name="Chain P."/>
            <person name="Bristow J."/>
            <person name="Eisen J.A."/>
            <person name="Markowitz V."/>
            <person name="Hugenholtz P."/>
            <person name="Goker M."/>
            <person name="Pukall R."/>
            <person name="Klenk H.P."/>
            <person name="Kyrpides N.C."/>
        </authorList>
    </citation>
    <scope>NUCLEOTIDE SEQUENCE [LARGE SCALE GENOMIC DNA]</scope>
    <source>
        <strain evidence="3">ATCC 51767 / DSM 10542 / NCFB 3025 / ST-74</strain>
    </source>
</reference>
<protein>
    <submittedName>
        <fullName evidence="2">Homoserine kinase type II (Protein kinase fold)</fullName>
    </submittedName>
</protein>
<dbReference type="SUPFAM" id="SSF56112">
    <property type="entry name" value="Protein kinase-like (PK-like)"/>
    <property type="match status" value="1"/>
</dbReference>
<dbReference type="Pfam" id="PF01636">
    <property type="entry name" value="APH"/>
    <property type="match status" value="1"/>
</dbReference>
<proteinExistence type="predicted"/>
<dbReference type="InterPro" id="IPR011009">
    <property type="entry name" value="Kinase-like_dom_sf"/>
</dbReference>
<dbReference type="KEGG" id="ske:Sked_16000"/>